<reference evidence="2" key="1">
    <citation type="submission" date="2019-08" db="EMBL/GenBank/DDBJ databases">
        <authorList>
            <person name="Kucharzyk K."/>
            <person name="Murdoch R.W."/>
            <person name="Higgins S."/>
            <person name="Loffler F."/>
        </authorList>
    </citation>
    <scope>NUCLEOTIDE SEQUENCE</scope>
</reference>
<dbReference type="EMBL" id="VSSQ01086546">
    <property type="protein sequence ID" value="MPN33836.1"/>
    <property type="molecule type" value="Genomic_DNA"/>
</dbReference>
<accession>A0A645H5S2</accession>
<protein>
    <submittedName>
        <fullName evidence="2">Uncharacterized protein</fullName>
    </submittedName>
</protein>
<feature type="region of interest" description="Disordered" evidence="1">
    <location>
        <begin position="80"/>
        <end position="101"/>
    </location>
</feature>
<sequence>MRLNAESIVGKTFRGKTFLLSSFPFPDKDVDLVSGGVADRDIDISDFLEIIMQFARGVLRIRRGIVVHNDHGIGFSFVEQRDSGGKTAPKQAKAQDSGSDSGHFAAPFWFF</sequence>
<comment type="caution">
    <text evidence="2">The sequence shown here is derived from an EMBL/GenBank/DDBJ whole genome shotgun (WGS) entry which is preliminary data.</text>
</comment>
<evidence type="ECO:0000256" key="1">
    <source>
        <dbReference type="SAM" id="MobiDB-lite"/>
    </source>
</evidence>
<gene>
    <name evidence="2" type="ORF">SDC9_181328</name>
</gene>
<proteinExistence type="predicted"/>
<name>A0A645H5S2_9ZZZZ</name>
<dbReference type="AlphaFoldDB" id="A0A645H5S2"/>
<evidence type="ECO:0000313" key="2">
    <source>
        <dbReference type="EMBL" id="MPN33836.1"/>
    </source>
</evidence>
<organism evidence="2">
    <name type="scientific">bioreactor metagenome</name>
    <dbReference type="NCBI Taxonomy" id="1076179"/>
    <lineage>
        <taxon>unclassified sequences</taxon>
        <taxon>metagenomes</taxon>
        <taxon>ecological metagenomes</taxon>
    </lineage>
</organism>